<dbReference type="InterPro" id="IPR054734">
    <property type="entry name" value="PqqF-like_C_4"/>
</dbReference>
<gene>
    <name evidence="20" type="primary">ptr</name>
    <name evidence="20" type="ORF">GCM10008111_08750</name>
</gene>
<evidence type="ECO:0000256" key="8">
    <source>
        <dbReference type="ARBA" id="ARBA00022801"/>
    </source>
</evidence>
<dbReference type="Gene3D" id="3.30.830.10">
    <property type="entry name" value="Metalloenzyme, LuxS/M16 peptidase-like"/>
    <property type="match status" value="4"/>
</dbReference>
<keyword evidence="9" id="KW-0862">Zinc</keyword>
<evidence type="ECO:0000256" key="13">
    <source>
        <dbReference type="ARBA" id="ARBA00033450"/>
    </source>
</evidence>
<comment type="cofactor">
    <cofactor evidence="1">
        <name>Zn(2+)</name>
        <dbReference type="ChEBI" id="CHEBI:29105"/>
    </cofactor>
</comment>
<dbReference type="PANTHER" id="PTHR43690">
    <property type="entry name" value="NARDILYSIN"/>
    <property type="match status" value="1"/>
</dbReference>
<accession>A0ABQ2WJC2</accession>
<dbReference type="RefSeq" id="WP_189480915.1">
    <property type="nucleotide sequence ID" value="NZ_BMYR01000003.1"/>
</dbReference>
<evidence type="ECO:0000256" key="6">
    <source>
        <dbReference type="ARBA" id="ARBA00022670"/>
    </source>
</evidence>
<dbReference type="Proteomes" id="UP000634667">
    <property type="component" value="Unassembled WGS sequence"/>
</dbReference>
<feature type="domain" description="Peptidase M16 middle/third" evidence="18">
    <location>
        <begin position="403"/>
        <end position="676"/>
    </location>
</feature>
<keyword evidence="6 20" id="KW-0645">Protease</keyword>
<evidence type="ECO:0000256" key="11">
    <source>
        <dbReference type="ARBA" id="ARBA00029597"/>
    </source>
</evidence>
<feature type="signal peptide" evidence="15">
    <location>
        <begin position="1"/>
        <end position="19"/>
    </location>
</feature>
<feature type="domain" description="Peptidase M16 C-terminal" evidence="17">
    <location>
        <begin position="218"/>
        <end position="399"/>
    </location>
</feature>
<feature type="domain" description="Coenzyme PQQ synthesis protein F-like C-terminal lobe" evidence="19">
    <location>
        <begin position="779"/>
        <end position="874"/>
    </location>
</feature>
<dbReference type="SUPFAM" id="SSF63411">
    <property type="entry name" value="LuxS/MPP-like metallohydrolase"/>
    <property type="match status" value="4"/>
</dbReference>
<dbReference type="InterPro" id="IPR050626">
    <property type="entry name" value="Peptidase_M16"/>
</dbReference>
<keyword evidence="10" id="KW-0482">Metalloprotease</keyword>
<evidence type="ECO:0000256" key="10">
    <source>
        <dbReference type="ARBA" id="ARBA00023049"/>
    </source>
</evidence>
<dbReference type="Pfam" id="PF16187">
    <property type="entry name" value="Peptidase_M16_M"/>
    <property type="match status" value="1"/>
</dbReference>
<feature type="domain" description="Peptidase M16 N-terminal" evidence="16">
    <location>
        <begin position="59"/>
        <end position="185"/>
    </location>
</feature>
<evidence type="ECO:0000256" key="7">
    <source>
        <dbReference type="ARBA" id="ARBA00022723"/>
    </source>
</evidence>
<dbReference type="InterPro" id="IPR007863">
    <property type="entry name" value="Peptidase_M16_C"/>
</dbReference>
<evidence type="ECO:0000259" key="18">
    <source>
        <dbReference type="Pfam" id="PF16187"/>
    </source>
</evidence>
<keyword evidence="7" id="KW-0479">Metal-binding</keyword>
<dbReference type="Pfam" id="PF05193">
    <property type="entry name" value="Peptidase_M16_C"/>
    <property type="match status" value="1"/>
</dbReference>
<evidence type="ECO:0000256" key="5">
    <source>
        <dbReference type="ARBA" id="ARBA00017565"/>
    </source>
</evidence>
<dbReference type="EC" id="3.4.24.55" evidence="4"/>
<dbReference type="GO" id="GO:0006508">
    <property type="term" value="P:proteolysis"/>
    <property type="evidence" value="ECO:0007669"/>
    <property type="project" value="UniProtKB-KW"/>
</dbReference>
<evidence type="ECO:0000256" key="12">
    <source>
        <dbReference type="ARBA" id="ARBA00031184"/>
    </source>
</evidence>
<comment type="similarity">
    <text evidence="3 14">Belongs to the peptidase M16 family.</text>
</comment>
<evidence type="ECO:0000256" key="2">
    <source>
        <dbReference type="ARBA" id="ARBA00002184"/>
    </source>
</evidence>
<evidence type="ECO:0000256" key="15">
    <source>
        <dbReference type="SAM" id="SignalP"/>
    </source>
</evidence>
<dbReference type="InterPro" id="IPR011249">
    <property type="entry name" value="Metalloenz_LuxS/M16"/>
</dbReference>
<keyword evidence="21" id="KW-1185">Reference proteome</keyword>
<dbReference type="Pfam" id="PF00675">
    <property type="entry name" value="Peptidase_M16"/>
    <property type="match status" value="1"/>
</dbReference>
<sequence>MKKLFVISAVALAVITGCAQQGNIPAATELQQQQAAAILVSPNDQRQYKTLTLPNKLEVILVSDPASEKSAVALSVGAGMLQDPMTQQGLAHYLEHMLFMGTERYPDPAEYAGFMSQHNGAYNAYTWLDITNYMFEINNNVYDEALDRFSDFFKSPKFYPEYSDKERNAVNAEQSMRREQDFLAQFELMRRMFGDHPSNRFLAGSLESLSDKPDSKLHDEMLKYYDSYYSANNMKLAMVSNLSLAEMELLALKHFAAIENKEIPIPKVTTELDNTLFGNKRIHYVPNQDLKQLRLDFTIRDNSNQYAVKPNEFVTYLLGSEMPGTAAAQLKAAGLISSLNASVTPDLYGNYGNLSIDINLTDAGMQQREAITAVVMQYLDLIKQQGVDSKYYSEIKTSLNNQFQFLEKTDGFGYASQLAASMLKLPVKDTVAAPYIYERFDAAAINAVLEQLIPENMRVWYISKQEPHDSELIRHVGKYKIVDISAEERAAWQQPLVPLNLPQINRLLPESFAIKARSAQQKPELVLEQAGIKAWIYPSQVFADQPKGRLDIVFNSPAAQQDIKARVAFSLWRDLYNLEQSALRTEAGAAGIVAWLSDGNGLTLNLDGFTDKQPLLLEQLLAGLTPNITADGYAQAVDRYVRGLANQSRQVPFQQAFWAFSSLYRGGNYNPEQLIATAKAMSAADLQQIIAQTLKANQVRVFAFGNYDKQDVTNLVAKLSAALPQERQTTDYTQSPFWLPAAGQTIVLQRDIDVTDVALVDMHVHPEKGMAARAAASVLASHFSNQAFDKLRTEEQLAYAVGGTAIDLNDYTGFGLYIQTPVKGPADMQQRFDEFKQQYWETLQQVTPEQFTALKQSLLVSLNEPPKNLAEEMQPIVSDWYRERFTFDTRAKLIAAVEQVTLEDVKAFYQQTLLNPQAARISVQMRGTSFREQPFATLPNQKQVTDIAEFQKTMAKQ</sequence>
<feature type="chain" id="PRO_5047521755" description="Protease 3" evidence="15">
    <location>
        <begin position="20"/>
        <end position="957"/>
    </location>
</feature>
<evidence type="ECO:0000256" key="1">
    <source>
        <dbReference type="ARBA" id="ARBA00001947"/>
    </source>
</evidence>
<dbReference type="InterPro" id="IPR032632">
    <property type="entry name" value="Peptidase_M16_M"/>
</dbReference>
<evidence type="ECO:0000256" key="9">
    <source>
        <dbReference type="ARBA" id="ARBA00022833"/>
    </source>
</evidence>
<dbReference type="PROSITE" id="PS51257">
    <property type="entry name" value="PROKAR_LIPOPROTEIN"/>
    <property type="match status" value="1"/>
</dbReference>
<reference evidence="21" key="1">
    <citation type="journal article" date="2019" name="Int. J. Syst. Evol. Microbiol.">
        <title>The Global Catalogue of Microorganisms (GCM) 10K type strain sequencing project: providing services to taxonomists for standard genome sequencing and annotation.</title>
        <authorList>
            <consortium name="The Broad Institute Genomics Platform"/>
            <consortium name="The Broad Institute Genome Sequencing Center for Infectious Disease"/>
            <person name="Wu L."/>
            <person name="Ma J."/>
        </authorList>
    </citation>
    <scope>NUCLEOTIDE SEQUENCE [LARGE SCALE GENOMIC DNA]</scope>
    <source>
        <strain evidence="21">KCTC 23723</strain>
    </source>
</reference>
<dbReference type="PANTHER" id="PTHR43690:SF18">
    <property type="entry name" value="INSULIN-DEGRADING ENZYME-RELATED"/>
    <property type="match status" value="1"/>
</dbReference>
<evidence type="ECO:0000259" key="19">
    <source>
        <dbReference type="Pfam" id="PF22456"/>
    </source>
</evidence>
<evidence type="ECO:0000256" key="4">
    <source>
        <dbReference type="ARBA" id="ARBA00012449"/>
    </source>
</evidence>
<dbReference type="Pfam" id="PF22456">
    <property type="entry name" value="PqqF-like_C_4"/>
    <property type="match status" value="1"/>
</dbReference>
<organism evidence="20 21">
    <name type="scientific">Alishewanella tabrizica</name>
    <dbReference type="NCBI Taxonomy" id="671278"/>
    <lineage>
        <taxon>Bacteria</taxon>
        <taxon>Pseudomonadati</taxon>
        <taxon>Pseudomonadota</taxon>
        <taxon>Gammaproteobacteria</taxon>
        <taxon>Alteromonadales</taxon>
        <taxon>Alteromonadaceae</taxon>
        <taxon>Alishewanella</taxon>
    </lineage>
</organism>
<proteinExistence type="inferred from homology"/>
<protein>
    <recommendedName>
        <fullName evidence="5">Protease 3</fullName>
        <ecNumber evidence="4">3.4.24.55</ecNumber>
    </recommendedName>
    <alternativeName>
        <fullName evidence="13">Pitrilysin</fullName>
    </alternativeName>
    <alternativeName>
        <fullName evidence="12">Protease III</fullName>
    </alternativeName>
    <alternativeName>
        <fullName evidence="11">Protease pi</fullName>
    </alternativeName>
</protein>
<keyword evidence="8" id="KW-0378">Hydrolase</keyword>
<dbReference type="InterPro" id="IPR001431">
    <property type="entry name" value="Pept_M16_Zn_BS"/>
</dbReference>
<evidence type="ECO:0000256" key="3">
    <source>
        <dbReference type="ARBA" id="ARBA00007261"/>
    </source>
</evidence>
<dbReference type="PROSITE" id="PS00143">
    <property type="entry name" value="INSULINASE"/>
    <property type="match status" value="1"/>
</dbReference>
<dbReference type="GO" id="GO:0008233">
    <property type="term" value="F:peptidase activity"/>
    <property type="evidence" value="ECO:0007669"/>
    <property type="project" value="UniProtKB-KW"/>
</dbReference>
<evidence type="ECO:0000259" key="17">
    <source>
        <dbReference type="Pfam" id="PF05193"/>
    </source>
</evidence>
<evidence type="ECO:0000313" key="21">
    <source>
        <dbReference type="Proteomes" id="UP000634667"/>
    </source>
</evidence>
<evidence type="ECO:0000313" key="20">
    <source>
        <dbReference type="EMBL" id="GGW54996.1"/>
    </source>
</evidence>
<dbReference type="InterPro" id="IPR011765">
    <property type="entry name" value="Pept_M16_N"/>
</dbReference>
<dbReference type="EMBL" id="BMYR01000003">
    <property type="protein sequence ID" value="GGW54996.1"/>
    <property type="molecule type" value="Genomic_DNA"/>
</dbReference>
<evidence type="ECO:0000259" key="16">
    <source>
        <dbReference type="Pfam" id="PF00675"/>
    </source>
</evidence>
<evidence type="ECO:0000256" key="14">
    <source>
        <dbReference type="RuleBase" id="RU004447"/>
    </source>
</evidence>
<keyword evidence="15" id="KW-0732">Signal</keyword>
<comment type="function">
    <text evidence="2">Endopeptidase that degrades small peptides of less than 7 kDa, such as glucagon and insulin.</text>
</comment>
<name>A0ABQ2WJC2_9ALTE</name>
<comment type="caution">
    <text evidence="20">The sequence shown here is derived from an EMBL/GenBank/DDBJ whole genome shotgun (WGS) entry which is preliminary data.</text>
</comment>